<protein>
    <recommendedName>
        <fullName evidence="2">CNP1-like uncharacterized domain-containing protein</fullName>
    </recommendedName>
</protein>
<accession>A0A7V8JSQ5</accession>
<dbReference type="EMBL" id="WNDX01000174">
    <property type="protein sequence ID" value="KAF1037800.1"/>
    <property type="molecule type" value="Genomic_DNA"/>
</dbReference>
<proteinExistence type="predicted"/>
<gene>
    <name evidence="3" type="ORF">GAK35_03873</name>
</gene>
<name>A0A7V8JSQ5_9BURK</name>
<sequence length="196" mass="22136">MPSSLQPQQHQTSTSPLFNLRTLRRAALACSLLAACAGALAQSFDEDFDDEAKPWQEIAVQLPPTPQEANLSEFYLSPNATMRAFVDTNSVSIGTDKVVRYTVVTKTEGGAVNVMYEGMRCETWEKKTYAFGHPDGKWSRSRRDKWQPIRDIGANRIDGALFRDYFCDGKMIADNENLKSIVNRLKTQTRIDPVRR</sequence>
<feature type="signal peptide" evidence="1">
    <location>
        <begin position="1"/>
        <end position="41"/>
    </location>
</feature>
<feature type="chain" id="PRO_5030600133" description="CNP1-like uncharacterized domain-containing protein" evidence="1">
    <location>
        <begin position="42"/>
        <end position="196"/>
    </location>
</feature>
<organism evidence="3 4">
    <name type="scientific">Herbaspirillum frisingense</name>
    <dbReference type="NCBI Taxonomy" id="92645"/>
    <lineage>
        <taxon>Bacteria</taxon>
        <taxon>Pseudomonadati</taxon>
        <taxon>Pseudomonadota</taxon>
        <taxon>Betaproteobacteria</taxon>
        <taxon>Burkholderiales</taxon>
        <taxon>Oxalobacteraceae</taxon>
        <taxon>Herbaspirillum</taxon>
    </lineage>
</organism>
<evidence type="ECO:0000313" key="3">
    <source>
        <dbReference type="EMBL" id="KAF1037800.1"/>
    </source>
</evidence>
<feature type="domain" description="CNP1-like uncharacterised" evidence="2">
    <location>
        <begin position="50"/>
        <end position="186"/>
    </location>
</feature>
<evidence type="ECO:0000256" key="1">
    <source>
        <dbReference type="SAM" id="SignalP"/>
    </source>
</evidence>
<dbReference type="Proteomes" id="UP000462435">
    <property type="component" value="Unassembled WGS sequence"/>
</dbReference>
<comment type="caution">
    <text evidence="3">The sequence shown here is derived from an EMBL/GenBank/DDBJ whole genome shotgun (WGS) entry which is preliminary data.</text>
</comment>
<dbReference type="InterPro" id="IPR014861">
    <property type="entry name" value="CNP1-like_dom"/>
</dbReference>
<dbReference type="AlphaFoldDB" id="A0A7V8JSQ5"/>
<evidence type="ECO:0000259" key="2">
    <source>
        <dbReference type="Pfam" id="PF08750"/>
    </source>
</evidence>
<keyword evidence="1" id="KW-0732">Signal</keyword>
<dbReference type="Pfam" id="PF08750">
    <property type="entry name" value="CNP1"/>
    <property type="match status" value="1"/>
</dbReference>
<reference evidence="4" key="1">
    <citation type="journal article" date="2020" name="MBio">
        <title>Horizontal gene transfer to a defensive symbiont with a reduced genome amongst a multipartite beetle microbiome.</title>
        <authorList>
            <person name="Waterworth S.C."/>
            <person name="Florez L.V."/>
            <person name="Rees E.R."/>
            <person name="Hertweck C."/>
            <person name="Kaltenpoth M."/>
            <person name="Kwan J.C."/>
        </authorList>
    </citation>
    <scope>NUCLEOTIDE SEQUENCE [LARGE SCALE GENOMIC DNA]</scope>
</reference>
<evidence type="ECO:0000313" key="4">
    <source>
        <dbReference type="Proteomes" id="UP000462435"/>
    </source>
</evidence>